<dbReference type="InterPro" id="IPR011951">
    <property type="entry name" value="HAD-SF_hydro_IA_YjjG/PynA"/>
</dbReference>
<dbReference type="Gene3D" id="1.10.150.240">
    <property type="entry name" value="Putative phosphatase, domain 2"/>
    <property type="match status" value="1"/>
</dbReference>
<dbReference type="InterPro" id="IPR036412">
    <property type="entry name" value="HAD-like_sf"/>
</dbReference>
<dbReference type="AlphaFoldDB" id="A0A9X1HKX6"/>
<dbReference type="SFLD" id="SFLDG01129">
    <property type="entry name" value="C1.5:_HAD__Beta-PGM__Phosphata"/>
    <property type="match status" value="1"/>
</dbReference>
<comment type="caution">
    <text evidence="1">The sequence shown here is derived from an EMBL/GenBank/DDBJ whole genome shotgun (WGS) entry which is preliminary data.</text>
</comment>
<dbReference type="PANTHER" id="PTHR47478">
    <property type="match status" value="1"/>
</dbReference>
<dbReference type="NCBIfam" id="TIGR01549">
    <property type="entry name" value="HAD-SF-IA-v1"/>
    <property type="match status" value="1"/>
</dbReference>
<proteinExistence type="predicted"/>
<keyword evidence="2" id="KW-1185">Reference proteome</keyword>
<dbReference type="InterPro" id="IPR052550">
    <property type="entry name" value="Pyrimidine_5'-ntase_YjjG"/>
</dbReference>
<reference evidence="1" key="1">
    <citation type="submission" date="2021-09" db="EMBL/GenBank/DDBJ databases">
        <title>Fulvivirga sp. isolated from coastal sediment.</title>
        <authorList>
            <person name="Yu H."/>
        </authorList>
    </citation>
    <scope>NUCLEOTIDE SEQUENCE</scope>
    <source>
        <strain evidence="1">1062</strain>
    </source>
</reference>
<dbReference type="SUPFAM" id="SSF56784">
    <property type="entry name" value="HAD-like"/>
    <property type="match status" value="1"/>
</dbReference>
<sequence length="231" mass="26882">MNQIRAIFFDLDHTLWDYEQNSEETLTELFHEHELKALLRCSSQDFLECFQRVNARLWDQYNHHQINRDTIRERRFSEIFKTFDVEHETLALELSDLYINRCPTKSNLLPFAREALDYLSANYPLHILSNGFDDVQAVKLASSNIRGYFGEVITSETTGHRKPSAEIFRYACARIGMPENDCLMVGDNYHADILGAMGADLSAMYYNPLGIRQTQQPHFDIKCLSEIPKHL</sequence>
<dbReference type="Proteomes" id="UP001139409">
    <property type="component" value="Unassembled WGS sequence"/>
</dbReference>
<organism evidence="1 2">
    <name type="scientific">Fulvivirga sedimenti</name>
    <dbReference type="NCBI Taxonomy" id="2879465"/>
    <lineage>
        <taxon>Bacteria</taxon>
        <taxon>Pseudomonadati</taxon>
        <taxon>Bacteroidota</taxon>
        <taxon>Cytophagia</taxon>
        <taxon>Cytophagales</taxon>
        <taxon>Fulvivirgaceae</taxon>
        <taxon>Fulvivirga</taxon>
    </lineage>
</organism>
<dbReference type="InterPro" id="IPR006439">
    <property type="entry name" value="HAD-SF_hydro_IA"/>
</dbReference>
<dbReference type="GO" id="GO:0008253">
    <property type="term" value="F:5'-nucleotidase activity"/>
    <property type="evidence" value="ECO:0007669"/>
    <property type="project" value="InterPro"/>
</dbReference>
<name>A0A9X1HKX6_9BACT</name>
<accession>A0A9X1HKX6</accession>
<dbReference type="Pfam" id="PF00702">
    <property type="entry name" value="Hydrolase"/>
    <property type="match status" value="1"/>
</dbReference>
<dbReference type="InterPro" id="IPR023198">
    <property type="entry name" value="PGP-like_dom2"/>
</dbReference>
<dbReference type="Gene3D" id="3.40.50.1000">
    <property type="entry name" value="HAD superfamily/HAD-like"/>
    <property type="match status" value="1"/>
</dbReference>
<gene>
    <name evidence="1" type="ORF">LDX50_04270</name>
</gene>
<evidence type="ECO:0000313" key="1">
    <source>
        <dbReference type="EMBL" id="MCA6074068.1"/>
    </source>
</evidence>
<dbReference type="InterPro" id="IPR023214">
    <property type="entry name" value="HAD_sf"/>
</dbReference>
<dbReference type="EMBL" id="JAIXNE010000001">
    <property type="protein sequence ID" value="MCA6074068.1"/>
    <property type="molecule type" value="Genomic_DNA"/>
</dbReference>
<dbReference type="RefSeq" id="WP_225697173.1">
    <property type="nucleotide sequence ID" value="NZ_JAIXNE010000001.1"/>
</dbReference>
<dbReference type="SFLD" id="SFLDS00003">
    <property type="entry name" value="Haloacid_Dehalogenase"/>
    <property type="match status" value="1"/>
</dbReference>
<evidence type="ECO:0000313" key="2">
    <source>
        <dbReference type="Proteomes" id="UP001139409"/>
    </source>
</evidence>
<dbReference type="PANTHER" id="PTHR47478:SF1">
    <property type="entry name" value="PYRIMIDINE 5'-NUCLEOTIDASE YJJG"/>
    <property type="match status" value="1"/>
</dbReference>
<dbReference type="NCBIfam" id="TIGR02254">
    <property type="entry name" value="YjjG_YfnB"/>
    <property type="match status" value="1"/>
</dbReference>
<protein>
    <submittedName>
        <fullName evidence="1">YjjG family noncanonical pyrimidine nucleotidase</fullName>
    </submittedName>
</protein>